<dbReference type="InterPro" id="IPR017871">
    <property type="entry name" value="ABC_transporter-like_CS"/>
</dbReference>
<evidence type="ECO:0000256" key="2">
    <source>
        <dbReference type="ARBA" id="ARBA00022448"/>
    </source>
</evidence>
<evidence type="ECO:0000256" key="4">
    <source>
        <dbReference type="ARBA" id="ARBA00022840"/>
    </source>
</evidence>
<dbReference type="InterPro" id="IPR003593">
    <property type="entry name" value="AAA+_ATPase"/>
</dbReference>
<name>A0A6P1MAU6_9BACT</name>
<dbReference type="Proteomes" id="UP000464954">
    <property type="component" value="Chromosome"/>
</dbReference>
<accession>A0A6P1MAU6</accession>
<evidence type="ECO:0000313" key="7">
    <source>
        <dbReference type="Proteomes" id="UP000464954"/>
    </source>
</evidence>
<dbReference type="GO" id="GO:0055085">
    <property type="term" value="P:transmembrane transport"/>
    <property type="evidence" value="ECO:0007669"/>
    <property type="project" value="UniProtKB-ARBA"/>
</dbReference>
<dbReference type="InterPro" id="IPR027417">
    <property type="entry name" value="P-loop_NTPase"/>
</dbReference>
<dbReference type="EMBL" id="CP047593">
    <property type="protein sequence ID" value="QHI69674.1"/>
    <property type="molecule type" value="Genomic_DNA"/>
</dbReference>
<dbReference type="KEGG" id="taer:GT409_09480"/>
<keyword evidence="7" id="KW-1185">Reference proteome</keyword>
<dbReference type="GO" id="GO:0005524">
    <property type="term" value="F:ATP binding"/>
    <property type="evidence" value="ECO:0007669"/>
    <property type="project" value="UniProtKB-KW"/>
</dbReference>
<dbReference type="PROSITE" id="PS50893">
    <property type="entry name" value="ABC_TRANSPORTER_2"/>
    <property type="match status" value="1"/>
</dbReference>
<evidence type="ECO:0000256" key="1">
    <source>
        <dbReference type="ARBA" id="ARBA00005417"/>
    </source>
</evidence>
<dbReference type="InterPro" id="IPR013563">
    <property type="entry name" value="Oligopep_ABC_C"/>
</dbReference>
<proteinExistence type="inferred from homology"/>
<dbReference type="PIRSF" id="PIRSF037116">
    <property type="entry name" value="CP_lyase_PhnK"/>
    <property type="match status" value="1"/>
</dbReference>
<dbReference type="SMART" id="SM00382">
    <property type="entry name" value="AAA"/>
    <property type="match status" value="1"/>
</dbReference>
<keyword evidence="3" id="KW-0547">Nucleotide-binding</keyword>
<dbReference type="PANTHER" id="PTHR43776">
    <property type="entry name" value="TRANSPORT ATP-BINDING PROTEIN"/>
    <property type="match status" value="1"/>
</dbReference>
<keyword evidence="4 6" id="KW-0067">ATP-binding</keyword>
<dbReference type="InterPro" id="IPR050319">
    <property type="entry name" value="ABC_transp_ATP-bind"/>
</dbReference>
<evidence type="ECO:0000313" key="6">
    <source>
        <dbReference type="EMBL" id="QHI69674.1"/>
    </source>
</evidence>
<evidence type="ECO:0000256" key="3">
    <source>
        <dbReference type="ARBA" id="ARBA00022741"/>
    </source>
</evidence>
<dbReference type="PROSITE" id="PS00211">
    <property type="entry name" value="ABC_TRANSPORTER_1"/>
    <property type="match status" value="1"/>
</dbReference>
<feature type="domain" description="ABC transporter" evidence="5">
    <location>
        <begin position="5"/>
        <end position="245"/>
    </location>
</feature>
<dbReference type="PANTHER" id="PTHR43776:SF7">
    <property type="entry name" value="D,D-DIPEPTIDE TRANSPORT ATP-BINDING PROTEIN DDPF-RELATED"/>
    <property type="match status" value="1"/>
</dbReference>
<dbReference type="AlphaFoldDB" id="A0A6P1MAU6"/>
<keyword evidence="2" id="KW-0813">Transport</keyword>
<dbReference type="GO" id="GO:0015833">
    <property type="term" value="P:peptide transport"/>
    <property type="evidence" value="ECO:0007669"/>
    <property type="project" value="InterPro"/>
</dbReference>
<dbReference type="InterPro" id="IPR012700">
    <property type="entry name" value="PhnK"/>
</dbReference>
<protein>
    <submittedName>
        <fullName evidence="6">ATP-binding cassette domain-containing protein</fullName>
    </submittedName>
</protein>
<reference evidence="6 7" key="1">
    <citation type="submission" date="2020-01" db="EMBL/GenBank/DDBJ databases">
        <title>Ponticoccus aerotolerans gen. nov., sp. nov., an anaerobic bacterium and proposal of Ponticoccusceae fam. nov., Ponticoccusles ord. nov. and Ponticoccuse classis nov. in the phylum Kiritimatiellaeota.</title>
        <authorList>
            <person name="Zhou L.Y."/>
            <person name="Du Z.J."/>
        </authorList>
    </citation>
    <scope>NUCLEOTIDE SEQUENCE [LARGE SCALE GENOMIC DNA]</scope>
    <source>
        <strain evidence="6 7">S-5007</strain>
    </source>
</reference>
<sequence>MNELLEVENVSVRYGALEAVRNVSLSLAAGETLGLVGESGCGKSSLGRAVLALEPAASGRVLFEGSCVHELRGASLKQFRCEAQMVFQDPFGSLNPRMSVGAAIEEVLYVHGLGKTKAVRRERAAELFENVGLNPDWLRRYPHEFSGGQRQRIGIARALAVEPKLLVADEPVSALDVSVQADIVRLLKKLQHERGLAYLFVGHDLAVVRDMSDRIAVMFNGEIVETGSADQVCDGPQHPYTQKLLSAVPDIDTALAL</sequence>
<dbReference type="Pfam" id="PF00005">
    <property type="entry name" value="ABC_tran"/>
    <property type="match status" value="1"/>
</dbReference>
<dbReference type="RefSeq" id="WP_160628856.1">
    <property type="nucleotide sequence ID" value="NZ_CP047593.1"/>
</dbReference>
<dbReference type="SUPFAM" id="SSF52540">
    <property type="entry name" value="P-loop containing nucleoside triphosphate hydrolases"/>
    <property type="match status" value="1"/>
</dbReference>
<dbReference type="Gene3D" id="3.40.50.300">
    <property type="entry name" value="P-loop containing nucleotide triphosphate hydrolases"/>
    <property type="match status" value="1"/>
</dbReference>
<organism evidence="6 7">
    <name type="scientific">Tichowtungia aerotolerans</name>
    <dbReference type="NCBI Taxonomy" id="2697043"/>
    <lineage>
        <taxon>Bacteria</taxon>
        <taxon>Pseudomonadati</taxon>
        <taxon>Kiritimatiellota</taxon>
        <taxon>Tichowtungiia</taxon>
        <taxon>Tichowtungiales</taxon>
        <taxon>Tichowtungiaceae</taxon>
        <taxon>Tichowtungia</taxon>
    </lineage>
</organism>
<dbReference type="GO" id="GO:0016887">
    <property type="term" value="F:ATP hydrolysis activity"/>
    <property type="evidence" value="ECO:0007669"/>
    <property type="project" value="InterPro"/>
</dbReference>
<dbReference type="FunFam" id="3.40.50.300:FF:000016">
    <property type="entry name" value="Oligopeptide ABC transporter ATP-binding component"/>
    <property type="match status" value="1"/>
</dbReference>
<gene>
    <name evidence="6" type="ORF">GT409_09480</name>
</gene>
<dbReference type="InterPro" id="IPR003439">
    <property type="entry name" value="ABC_transporter-like_ATP-bd"/>
</dbReference>
<comment type="similarity">
    <text evidence="1">Belongs to the ABC transporter superfamily.</text>
</comment>
<dbReference type="Pfam" id="PF08352">
    <property type="entry name" value="oligo_HPY"/>
    <property type="match status" value="1"/>
</dbReference>
<evidence type="ECO:0000259" key="5">
    <source>
        <dbReference type="PROSITE" id="PS50893"/>
    </source>
</evidence>
<dbReference type="CDD" id="cd03257">
    <property type="entry name" value="ABC_NikE_OppD_transporters"/>
    <property type="match status" value="1"/>
</dbReference>